<name>A0A0B0NWK1_GOSAR</name>
<dbReference type="EMBL" id="KN407742">
    <property type="protein sequence ID" value="KHG17200.1"/>
    <property type="molecule type" value="Genomic_DNA"/>
</dbReference>
<reference evidence="2" key="1">
    <citation type="submission" date="2014-09" db="EMBL/GenBank/DDBJ databases">
        <authorList>
            <person name="Mudge J."/>
            <person name="Ramaraj T."/>
            <person name="Lindquist I.E."/>
            <person name="Bharti A.K."/>
            <person name="Sundararajan A."/>
            <person name="Cameron C.T."/>
            <person name="Woodward J.E."/>
            <person name="May G.D."/>
            <person name="Brubaker C."/>
            <person name="Broadhvest J."/>
            <person name="Wilkins T.A."/>
        </authorList>
    </citation>
    <scope>NUCLEOTIDE SEQUENCE</scope>
    <source>
        <strain evidence="2">cv. AKA8401</strain>
    </source>
</reference>
<accession>A0A0B0NWK1</accession>
<gene>
    <name evidence="1" type="ORF">F383_23357</name>
</gene>
<keyword evidence="2" id="KW-1185">Reference proteome</keyword>
<sequence length="71" mass="7562">MSRRTPRPAPKRPNQYSDLGPVDILEGANIILLGACIKSKIGVAGLGGSARGGVRTMTLVLAHVFVIMYQQ</sequence>
<protein>
    <submittedName>
        <fullName evidence="1">Uncharacterized protein</fullName>
    </submittedName>
</protein>
<organism evidence="1 2">
    <name type="scientific">Gossypium arboreum</name>
    <name type="common">Tree cotton</name>
    <name type="synonym">Gossypium nanking</name>
    <dbReference type="NCBI Taxonomy" id="29729"/>
    <lineage>
        <taxon>Eukaryota</taxon>
        <taxon>Viridiplantae</taxon>
        <taxon>Streptophyta</taxon>
        <taxon>Embryophyta</taxon>
        <taxon>Tracheophyta</taxon>
        <taxon>Spermatophyta</taxon>
        <taxon>Magnoliopsida</taxon>
        <taxon>eudicotyledons</taxon>
        <taxon>Gunneridae</taxon>
        <taxon>Pentapetalae</taxon>
        <taxon>rosids</taxon>
        <taxon>malvids</taxon>
        <taxon>Malvales</taxon>
        <taxon>Malvaceae</taxon>
        <taxon>Malvoideae</taxon>
        <taxon>Gossypium</taxon>
    </lineage>
</organism>
<evidence type="ECO:0000313" key="2">
    <source>
        <dbReference type="Proteomes" id="UP000032142"/>
    </source>
</evidence>
<evidence type="ECO:0000313" key="1">
    <source>
        <dbReference type="EMBL" id="KHG17200.1"/>
    </source>
</evidence>
<dbReference type="AlphaFoldDB" id="A0A0B0NWK1"/>
<dbReference type="Proteomes" id="UP000032142">
    <property type="component" value="Unassembled WGS sequence"/>
</dbReference>
<proteinExistence type="predicted"/>